<keyword evidence="5" id="KW-1185">Reference proteome</keyword>
<dbReference type="Pfam" id="PF24883">
    <property type="entry name" value="NPHP3_N"/>
    <property type="match status" value="1"/>
</dbReference>
<evidence type="ECO:0000313" key="5">
    <source>
        <dbReference type="Proteomes" id="UP000245910"/>
    </source>
</evidence>
<name>A0A2L2TFX6_9HYPO</name>
<proteinExistence type="predicted"/>
<dbReference type="STRING" id="56646.A0A2L2TFX6"/>
<dbReference type="EMBL" id="LN649230">
    <property type="protein sequence ID" value="CEI63327.1"/>
    <property type="molecule type" value="Genomic_DNA"/>
</dbReference>
<dbReference type="Proteomes" id="UP000245910">
    <property type="component" value="Chromosome II"/>
</dbReference>
<reference evidence="5" key="1">
    <citation type="submission" date="2014-10" db="EMBL/GenBank/DDBJ databases">
        <authorList>
            <person name="King R."/>
        </authorList>
    </citation>
    <scope>NUCLEOTIDE SEQUENCE [LARGE SCALE GENOMIC DNA]</scope>
    <source>
        <strain evidence="5">A3/5</strain>
    </source>
</reference>
<keyword evidence="1" id="KW-0677">Repeat</keyword>
<dbReference type="InterPro" id="IPR027417">
    <property type="entry name" value="P-loop_NTPase"/>
</dbReference>
<feature type="compositionally biased region" description="Low complexity" evidence="2">
    <location>
        <begin position="274"/>
        <end position="289"/>
    </location>
</feature>
<sequence>MSGFEALGMACAVFQTISFAHETTLFCRDIYRGQKTPDSVLEENASAMIQAADRVKAFCKTAATPQEKCLIDVAEKCTSIATKLSSEVETITELHKKGKGNMVVAVRGVFESWPKKNKMNDLDNNLRRYTDTMQTLLVTRVCDQNQAGLLQQRQEFNNLDQALKAFISRIAEGHKKMEHLVQDEGQKTREYVTDEANRTVDSVNAHITTQAEDLEMRKAMSSQRQRLLESFRFNEMKERMNAITDPEDACFDRILESFEKTAQGKIGNPSRTIESTASCEDSSESSPNDSSEESSERPFEAHSEDCLEEINRLWHSFADWLQSDGRLFWIQGKPGSGKSTLVKYIASKKVTQRLLNQWNPSTTILSHFFWKLGTSLQNDIKGLYCSLLHQLLEDKDEVTSNTMDAFPTSKSKQSYHDWSGPELRSLLLKALELATDQEHLCIFIDGLDEFVGDCGQEAIMQILSDFKRFPNVKVCVTSRPEPWLKEELDTVPNLKLHDLTAPDMKNWIQGRLHQFDGKRTFSPDFSSFLIRTLLDKAGGVFLRICLATQSIIRGIKNKDSEELLISRLEQLPEKLEDVYYDMWKRLGEDEPVYRNSAARYMRFMVGFQSIKTKRAYALCPGLNKSSQLTVLRMACASRPDVGRILTTVTEEVDYDMLNALCESVENTILTNCAGLLEVYPSPHLSYFHNTVSKMTRRIEFVHRTAYDFLINTEAGRKILSYSEMTDCEVEVLMFNGLLCLLRILYHAFGGCYPSMRIVEMLPRLLTLQGSESDKEKVKNLWMTIRSFHVNGIMTNYHYHRWPPAPFASETATLGAIFDLEVQDMNSKTATSVLQNIPWHDVCWDERSAVPVSGLRMLLLQGADPTAVLSYTMFHVVSDEQSVSDHQYGKRTNALWDFLHHTQWVMWQNGSEERTTPIHVVEIAADMLQKCPSVGFHGLLLRRGYYTSQGEPSHFEFSLNIYKNLDRRAYISSIFSANVAYLLDLMLWFLPQEVEAKIKDQVQFIRSKIEDPMISLRVLALPQDEHSLKCFQVIDEQPFRGVVDIIDAQERNLRDFADFVDCYDRVISLTKEKSFVTEIDPRYVRRSLVGKDLLGSYEFEDGSEQSQEIWRELESTRKFYSNLQSLL</sequence>
<feature type="domain" description="NACHT" evidence="3">
    <location>
        <begin position="326"/>
        <end position="480"/>
    </location>
</feature>
<dbReference type="Gene3D" id="3.40.50.300">
    <property type="entry name" value="P-loop containing nucleotide triphosphate hydrolases"/>
    <property type="match status" value="1"/>
</dbReference>
<feature type="region of interest" description="Disordered" evidence="2">
    <location>
        <begin position="262"/>
        <end position="302"/>
    </location>
</feature>
<evidence type="ECO:0000256" key="1">
    <source>
        <dbReference type="ARBA" id="ARBA00022737"/>
    </source>
</evidence>
<dbReference type="AlphaFoldDB" id="A0A2L2TFX6"/>
<dbReference type="Pfam" id="PF25053">
    <property type="entry name" value="DUF7791"/>
    <property type="match status" value="1"/>
</dbReference>
<dbReference type="SUPFAM" id="SSF52540">
    <property type="entry name" value="P-loop containing nucleoside triphosphate hydrolases"/>
    <property type="match status" value="1"/>
</dbReference>
<dbReference type="OrthoDB" id="5086500at2759"/>
<protein>
    <recommendedName>
        <fullName evidence="3">NACHT domain-containing protein</fullName>
    </recommendedName>
</protein>
<dbReference type="InterPro" id="IPR007111">
    <property type="entry name" value="NACHT_NTPase"/>
</dbReference>
<evidence type="ECO:0000256" key="2">
    <source>
        <dbReference type="SAM" id="MobiDB-lite"/>
    </source>
</evidence>
<evidence type="ECO:0000259" key="3">
    <source>
        <dbReference type="PROSITE" id="PS50837"/>
    </source>
</evidence>
<organism evidence="4 5">
    <name type="scientific">Fusarium venenatum</name>
    <dbReference type="NCBI Taxonomy" id="56646"/>
    <lineage>
        <taxon>Eukaryota</taxon>
        <taxon>Fungi</taxon>
        <taxon>Dikarya</taxon>
        <taxon>Ascomycota</taxon>
        <taxon>Pezizomycotina</taxon>
        <taxon>Sordariomycetes</taxon>
        <taxon>Hypocreomycetidae</taxon>
        <taxon>Hypocreales</taxon>
        <taxon>Nectriaceae</taxon>
        <taxon>Fusarium</taxon>
    </lineage>
</organism>
<evidence type="ECO:0000313" key="4">
    <source>
        <dbReference type="EMBL" id="CEI63327.1"/>
    </source>
</evidence>
<dbReference type="PANTHER" id="PTHR10039:SF5">
    <property type="entry name" value="NACHT DOMAIN-CONTAINING PROTEIN"/>
    <property type="match status" value="1"/>
</dbReference>
<accession>A0A2L2TFX6</accession>
<dbReference type="PROSITE" id="PS50837">
    <property type="entry name" value="NACHT"/>
    <property type="match status" value="1"/>
</dbReference>
<dbReference type="PANTHER" id="PTHR10039">
    <property type="entry name" value="AMELOGENIN"/>
    <property type="match status" value="1"/>
</dbReference>
<dbReference type="InterPro" id="IPR056884">
    <property type="entry name" value="NPHP3-like_N"/>
</dbReference>
<dbReference type="InterPro" id="IPR056693">
    <property type="entry name" value="DUF7791"/>
</dbReference>